<keyword evidence="1 2" id="KW-0807">Transducer</keyword>
<dbReference type="PROSITE" id="PS50111">
    <property type="entry name" value="CHEMOTAXIS_TRANSDUC_2"/>
    <property type="match status" value="1"/>
</dbReference>
<dbReference type="SMART" id="SM00283">
    <property type="entry name" value="MA"/>
    <property type="match status" value="1"/>
</dbReference>
<dbReference type="HOGENOM" id="CLU_043276_0_0_9"/>
<dbReference type="Gene3D" id="1.10.287.950">
    <property type="entry name" value="Methyl-accepting chemotaxis protein"/>
    <property type="match status" value="1"/>
</dbReference>
<dbReference type="PANTHER" id="PTHR32089">
    <property type="entry name" value="METHYL-ACCEPTING CHEMOTAXIS PROTEIN MCPB"/>
    <property type="match status" value="1"/>
</dbReference>
<evidence type="ECO:0000313" key="5">
    <source>
        <dbReference type="Proteomes" id="UP000011728"/>
    </source>
</evidence>
<proteinExistence type="predicted"/>
<dbReference type="PATRIC" id="fig|931276.5.peg.4316"/>
<dbReference type="AlphaFoldDB" id="M1MP83"/>
<protein>
    <submittedName>
        <fullName evidence="4">Methyl-accepting chemotaxis protein</fullName>
    </submittedName>
</protein>
<sequence length="278" mass="30624">MEKAFEKMIYAASVISELFEGNAAINICDKEQCIYAFDGTKAKSPMYVGKVIDNEVMNKNGINENIYKRKKSITSIYDKAHYGFSFKAIATPIFNEEKEVVGWFGVSMDMEEYDEIVTATEHLKHSLDETKITTTDIANSAVHLSEKVNFLIENTENTEKLIDEGSEAIKLIENIARQSNLLGLNAAIESSRAGEYGKGFSVVAGEMRKLALNSAESSKKISEALNQMSQSMKVIIKTINELGGISTNQAAGLEELSATVEEISANSEVLVEHIKANK</sequence>
<dbReference type="OrthoDB" id="9807021at2"/>
<dbReference type="PANTHER" id="PTHR32089:SF112">
    <property type="entry name" value="LYSOZYME-LIKE PROTEIN-RELATED"/>
    <property type="match status" value="1"/>
</dbReference>
<reference evidence="4 5" key="1">
    <citation type="submission" date="2013-02" db="EMBL/GenBank/DDBJ databases">
        <title>Genome sequence of Clostridium saccharoperbutylacetonicum N1-4(HMT).</title>
        <authorList>
            <person name="Poehlein A."/>
            <person name="Daniel R."/>
        </authorList>
    </citation>
    <scope>NUCLEOTIDE SEQUENCE [LARGE SCALE GENOMIC DNA]</scope>
    <source>
        <strain evidence="5">N1-4(HMT)</strain>
    </source>
</reference>
<dbReference type="EMBL" id="CP004121">
    <property type="protein sequence ID" value="AGF58038.1"/>
    <property type="molecule type" value="Genomic_DNA"/>
</dbReference>
<dbReference type="Proteomes" id="UP000011728">
    <property type="component" value="Chromosome"/>
</dbReference>
<accession>M1MP83</accession>
<evidence type="ECO:0000256" key="1">
    <source>
        <dbReference type="ARBA" id="ARBA00023224"/>
    </source>
</evidence>
<dbReference type="GO" id="GO:0016020">
    <property type="term" value="C:membrane"/>
    <property type="evidence" value="ECO:0007669"/>
    <property type="project" value="InterPro"/>
</dbReference>
<dbReference type="InterPro" id="IPR004089">
    <property type="entry name" value="MCPsignal_dom"/>
</dbReference>
<name>M1MP83_9CLOT</name>
<evidence type="ECO:0000259" key="3">
    <source>
        <dbReference type="PROSITE" id="PS50111"/>
    </source>
</evidence>
<keyword evidence="5" id="KW-1185">Reference proteome</keyword>
<dbReference type="KEGG" id="csr:Cspa_c42850"/>
<dbReference type="RefSeq" id="WP_015394349.1">
    <property type="nucleotide sequence ID" value="NC_020291.1"/>
</dbReference>
<evidence type="ECO:0000313" key="4">
    <source>
        <dbReference type="EMBL" id="AGF58038.1"/>
    </source>
</evidence>
<dbReference type="GO" id="GO:0007165">
    <property type="term" value="P:signal transduction"/>
    <property type="evidence" value="ECO:0007669"/>
    <property type="project" value="UniProtKB-KW"/>
</dbReference>
<feature type="domain" description="Methyl-accepting transducer" evidence="3">
    <location>
        <begin position="144"/>
        <end position="278"/>
    </location>
</feature>
<organism evidence="4 5">
    <name type="scientific">Clostridium saccharoperbutylacetonicum N1-4(HMT)</name>
    <dbReference type="NCBI Taxonomy" id="931276"/>
    <lineage>
        <taxon>Bacteria</taxon>
        <taxon>Bacillati</taxon>
        <taxon>Bacillota</taxon>
        <taxon>Clostridia</taxon>
        <taxon>Eubacteriales</taxon>
        <taxon>Clostridiaceae</taxon>
        <taxon>Clostridium</taxon>
    </lineage>
</organism>
<evidence type="ECO:0000256" key="2">
    <source>
        <dbReference type="PROSITE-ProRule" id="PRU00284"/>
    </source>
</evidence>
<dbReference type="SUPFAM" id="SSF58104">
    <property type="entry name" value="Methyl-accepting chemotaxis protein (MCP) signaling domain"/>
    <property type="match status" value="1"/>
</dbReference>
<dbReference type="STRING" id="36745.CLSAP_40530"/>
<dbReference type="Pfam" id="PF00015">
    <property type="entry name" value="MCPsignal"/>
    <property type="match status" value="1"/>
</dbReference>
<gene>
    <name evidence="4" type="ORF">Cspa_c42850</name>
</gene>
<dbReference type="eggNOG" id="COG0840">
    <property type="taxonomic scope" value="Bacteria"/>
</dbReference>